<accession>A0A4U9VP23</accession>
<organism evidence="1">
    <name type="scientific">Serratia fonticola</name>
    <dbReference type="NCBI Taxonomy" id="47917"/>
    <lineage>
        <taxon>Bacteria</taxon>
        <taxon>Pseudomonadati</taxon>
        <taxon>Pseudomonadota</taxon>
        <taxon>Gammaproteobacteria</taxon>
        <taxon>Enterobacterales</taxon>
        <taxon>Yersiniaceae</taxon>
        <taxon>Serratia</taxon>
    </lineage>
</organism>
<evidence type="ECO:0000313" key="1">
    <source>
        <dbReference type="EMBL" id="VTR45214.1"/>
    </source>
</evidence>
<reference evidence="1" key="1">
    <citation type="submission" date="2019-05" db="EMBL/GenBank/DDBJ databases">
        <authorList>
            <consortium name="Pathogen Informatics"/>
        </authorList>
    </citation>
    <scope>NUCLEOTIDE SEQUENCE [LARGE SCALE GENOMIC DNA]</scope>
    <source>
        <strain evidence="1">NCTC12965</strain>
    </source>
</reference>
<dbReference type="EMBL" id="CABEEZ010000113">
    <property type="protein sequence ID" value="VTR45214.1"/>
    <property type="molecule type" value="Genomic_DNA"/>
</dbReference>
<proteinExistence type="predicted"/>
<protein>
    <submittedName>
        <fullName evidence="1">SagB-type dehydrogenase domain</fullName>
    </submittedName>
</protein>
<sequence>MMSDMIWTDPGSPVPREKAHSYQPFNWPAGEPFFLTPPHENAVLPALSGVIEGRRTQRSFGHVSLTQLSQWLWLTGRVMAVGHSEYGFPLTQRPVPSAGAIHPIHIVLSLSDQDGWQLYLPDMHALTPLLISEQTRSEIRDELSPVIDIQNGIAVRFIAEPGKTSAKYVNADSLIWRDAGALVGQMALVAEALACNFCPMGITGHDWCARLKLEGRLAGTGLAVFGSR</sequence>
<name>A0A4U9VP23_SERFO</name>
<dbReference type="Gene3D" id="3.40.109.10">
    <property type="entry name" value="NADH Oxidase"/>
    <property type="match status" value="1"/>
</dbReference>
<gene>
    <name evidence="1" type="ORF">NCTC12965_05209</name>
</gene>
<dbReference type="InterPro" id="IPR000415">
    <property type="entry name" value="Nitroreductase-like"/>
</dbReference>
<dbReference type="GO" id="GO:0016491">
    <property type="term" value="F:oxidoreductase activity"/>
    <property type="evidence" value="ECO:0007669"/>
    <property type="project" value="InterPro"/>
</dbReference>
<dbReference type="AlphaFoldDB" id="A0A4U9VP23"/>